<feature type="domain" description="Amidohydrolase 3" evidence="1">
    <location>
        <begin position="441"/>
        <end position="516"/>
    </location>
</feature>
<dbReference type="InterPro" id="IPR013108">
    <property type="entry name" value="Amidohydro_3"/>
</dbReference>
<gene>
    <name evidence="2" type="ORF">IO98_08695</name>
</gene>
<name>A0A084JPA4_9FIRM</name>
<organism evidence="2 3">
    <name type="scientific">Lacrimispora celerecrescens</name>
    <dbReference type="NCBI Taxonomy" id="29354"/>
    <lineage>
        <taxon>Bacteria</taxon>
        <taxon>Bacillati</taxon>
        <taxon>Bacillota</taxon>
        <taxon>Clostridia</taxon>
        <taxon>Lachnospirales</taxon>
        <taxon>Lachnospiraceae</taxon>
        <taxon>Lacrimispora</taxon>
    </lineage>
</organism>
<dbReference type="SUPFAM" id="SSF51338">
    <property type="entry name" value="Composite domain of metallo-dependent hydrolases"/>
    <property type="match status" value="1"/>
</dbReference>
<dbReference type="GO" id="GO:0016811">
    <property type="term" value="F:hydrolase activity, acting on carbon-nitrogen (but not peptide) bonds, in linear amides"/>
    <property type="evidence" value="ECO:0007669"/>
    <property type="project" value="InterPro"/>
</dbReference>
<comment type="caution">
    <text evidence="2">The sequence shown here is derived from an EMBL/GenBank/DDBJ whole genome shotgun (WGS) entry which is preliminary data.</text>
</comment>
<dbReference type="Gene3D" id="3.20.20.140">
    <property type="entry name" value="Metal-dependent hydrolases"/>
    <property type="match status" value="1"/>
</dbReference>
<dbReference type="STRING" id="29354.IO98_08695"/>
<dbReference type="InterPro" id="IPR023100">
    <property type="entry name" value="D-aminoacylase_insert_dom_sf"/>
</dbReference>
<evidence type="ECO:0000259" key="1">
    <source>
        <dbReference type="Pfam" id="PF07969"/>
    </source>
</evidence>
<feature type="domain" description="Amidohydrolase 3" evidence="1">
    <location>
        <begin position="44"/>
        <end position="275"/>
    </location>
</feature>
<dbReference type="PANTHER" id="PTHR11647">
    <property type="entry name" value="HYDRANTOINASE/DIHYDROPYRIMIDINASE FAMILY MEMBER"/>
    <property type="match status" value="1"/>
</dbReference>
<dbReference type="EMBL" id="JPME01000010">
    <property type="protein sequence ID" value="KEZ90788.1"/>
    <property type="molecule type" value="Genomic_DNA"/>
</dbReference>
<protein>
    <submittedName>
        <fullName evidence="2">N-acyl-D-aspartate deacylase</fullName>
    </submittedName>
</protein>
<dbReference type="Proteomes" id="UP000028525">
    <property type="component" value="Unassembled WGS sequence"/>
</dbReference>
<dbReference type="OrthoDB" id="9775607at2"/>
<dbReference type="GO" id="GO:0005829">
    <property type="term" value="C:cytosol"/>
    <property type="evidence" value="ECO:0007669"/>
    <property type="project" value="TreeGrafter"/>
</dbReference>
<dbReference type="InterPro" id="IPR050378">
    <property type="entry name" value="Metallo-dep_Hydrolases_sf"/>
</dbReference>
<dbReference type="PANTHER" id="PTHR11647:SF1">
    <property type="entry name" value="COLLAPSIN RESPONSE MEDIATOR PROTEIN"/>
    <property type="match status" value="1"/>
</dbReference>
<dbReference type="GO" id="GO:0016812">
    <property type="term" value="F:hydrolase activity, acting on carbon-nitrogen (but not peptide) bonds, in cyclic amides"/>
    <property type="evidence" value="ECO:0007669"/>
    <property type="project" value="TreeGrafter"/>
</dbReference>
<dbReference type="InterPro" id="IPR011059">
    <property type="entry name" value="Metal-dep_hydrolase_composite"/>
</dbReference>
<reference evidence="2 3" key="1">
    <citation type="submission" date="2014-07" db="EMBL/GenBank/DDBJ databases">
        <title>Draft genome of Clostridium celerecrescens 152B isolated from sediments associated with methane hydrate from Krishna Godavari basin.</title>
        <authorList>
            <person name="Honkalas V.S."/>
            <person name="Dabir A.P."/>
            <person name="Arora P."/>
            <person name="Dhakephalkar P.K."/>
        </authorList>
    </citation>
    <scope>NUCLEOTIDE SEQUENCE [LARGE SCALE GENOMIC DNA]</scope>
    <source>
        <strain evidence="2 3">152B</strain>
    </source>
</reference>
<evidence type="ECO:0000313" key="3">
    <source>
        <dbReference type="Proteomes" id="UP000028525"/>
    </source>
</evidence>
<dbReference type="AlphaFoldDB" id="A0A084JPA4"/>
<dbReference type="RefSeq" id="WP_038280073.1">
    <property type="nucleotide sequence ID" value="NZ_JPME01000010.1"/>
</dbReference>
<proteinExistence type="predicted"/>
<keyword evidence="3" id="KW-1185">Reference proteome</keyword>
<dbReference type="SUPFAM" id="SSF51556">
    <property type="entry name" value="Metallo-dependent hydrolases"/>
    <property type="match status" value="1"/>
</dbReference>
<dbReference type="InterPro" id="IPR032466">
    <property type="entry name" value="Metal_Hydrolase"/>
</dbReference>
<dbReference type="Gene3D" id="3.30.1490.130">
    <property type="entry name" value="D-aminoacylase. Domain 3"/>
    <property type="match status" value="1"/>
</dbReference>
<evidence type="ECO:0000313" key="2">
    <source>
        <dbReference type="EMBL" id="KEZ90788.1"/>
    </source>
</evidence>
<dbReference type="Pfam" id="PF07969">
    <property type="entry name" value="Amidohydro_3"/>
    <property type="match status" value="2"/>
</dbReference>
<accession>A0A084JPA4</accession>
<dbReference type="Gene3D" id="2.30.40.10">
    <property type="entry name" value="Urease, subunit C, domain 1"/>
    <property type="match status" value="1"/>
</dbReference>
<sequence length="536" mass="58719">MSYILIKNGLIYDGSGEQPYQSDVLIEGERVIEIAPDIEREDAQVIDASGKAVTPGFIDIHRHCDIAPFTNPHFGEIELAQGITTTFVGNCGLAPVPSVPSWRKELYDYLEPVIGRLPDDMAFETYEDYRKALEAADLPLNMGFFAASDSIKIALKGFGSKAYTAEELKTAQEYVKSALAQGAFGVTLGIMYQPECYSNREELTTVVKAVAGNGGILCTHIRGEGDSLVESVEEVIDVAAKAGVPLNISHLKSTGIKNWNSRIFEAIQRIEQARESGQDVTADFYPYDGGSTTLQSLLPPTIMEESFEALVKGLSGPEGKQRLRSELNKVHQGWDNMSESIGWDRIIISSVTLEKHIFMQGQTIAALAEKLGYEEPSDLVADLLVEENGKVGIIVLSMSQQDVDAVARLPFTLLISDSLYGGDGKNAHPRLLGTTARFLNDFVIKRKVLSMEQAISKMTYQPAKRMGLEDRGLLRPGYQADVLVFQPESFLDHADYTGKHDLCTGMDLVLVGGKQVLADGILVDRTSGKLLRKGFN</sequence>